<feature type="transmembrane region" description="Helical" evidence="12">
    <location>
        <begin position="231"/>
        <end position="253"/>
    </location>
</feature>
<evidence type="ECO:0000256" key="11">
    <source>
        <dbReference type="ARBA" id="ARBA00025736"/>
    </source>
</evidence>
<evidence type="ECO:0000256" key="2">
    <source>
        <dbReference type="ARBA" id="ARBA00022475"/>
    </source>
</evidence>
<dbReference type="PROSITE" id="PS50262">
    <property type="entry name" value="G_PROTEIN_RECEP_F1_2"/>
    <property type="match status" value="1"/>
</dbReference>
<organism evidence="14 15">
    <name type="scientific">Merluccius polli</name>
    <name type="common">Benguela hake</name>
    <name type="synonym">Merluccius cadenati</name>
    <dbReference type="NCBI Taxonomy" id="89951"/>
    <lineage>
        <taxon>Eukaryota</taxon>
        <taxon>Metazoa</taxon>
        <taxon>Chordata</taxon>
        <taxon>Craniata</taxon>
        <taxon>Vertebrata</taxon>
        <taxon>Euteleostomi</taxon>
        <taxon>Actinopterygii</taxon>
        <taxon>Neopterygii</taxon>
        <taxon>Teleostei</taxon>
        <taxon>Neoteleostei</taxon>
        <taxon>Acanthomorphata</taxon>
        <taxon>Zeiogadaria</taxon>
        <taxon>Gadariae</taxon>
        <taxon>Gadiformes</taxon>
        <taxon>Gadoidei</taxon>
        <taxon>Merlucciidae</taxon>
        <taxon>Merluccius</taxon>
    </lineage>
</organism>
<dbReference type="PANTHER" id="PTHR24225">
    <property type="entry name" value="CHEMOTACTIC RECEPTOR"/>
    <property type="match status" value="1"/>
</dbReference>
<feature type="transmembrane region" description="Helical" evidence="12">
    <location>
        <begin position="265"/>
        <end position="287"/>
    </location>
</feature>
<reference evidence="14" key="1">
    <citation type="journal article" date="2023" name="Front. Mar. Sci.">
        <title>A new Merluccius polli reference genome to investigate the effects of global change in West African waters.</title>
        <authorList>
            <person name="Mateo J.L."/>
            <person name="Blanco-Fernandez C."/>
            <person name="Garcia-Vazquez E."/>
            <person name="Machado-Schiaffino G."/>
        </authorList>
    </citation>
    <scope>NUCLEOTIDE SEQUENCE</scope>
    <source>
        <strain evidence="14">C29</strain>
        <tissue evidence="14">Fin</tissue>
    </source>
</reference>
<protein>
    <submittedName>
        <fullName evidence="14">Leukotriene B4 receptor 1</fullName>
    </submittedName>
</protein>
<dbReference type="InterPro" id="IPR003981">
    <property type="entry name" value="Leukotriene_B4_rcpt"/>
</dbReference>
<feature type="transmembrane region" description="Helical" evidence="12">
    <location>
        <begin position="318"/>
        <end position="340"/>
    </location>
</feature>
<dbReference type="AlphaFoldDB" id="A0AA47MS15"/>
<dbReference type="Gene3D" id="1.20.1070.10">
    <property type="entry name" value="Rhodopsin 7-helix transmembrane proteins"/>
    <property type="match status" value="1"/>
</dbReference>
<evidence type="ECO:0000256" key="1">
    <source>
        <dbReference type="ARBA" id="ARBA00004651"/>
    </source>
</evidence>
<dbReference type="EMBL" id="JAOPHQ010002882">
    <property type="protein sequence ID" value="KAK0145140.1"/>
    <property type="molecule type" value="Genomic_DNA"/>
</dbReference>
<keyword evidence="8 14" id="KW-0675">Receptor</keyword>
<dbReference type="PRINTS" id="PR01476">
    <property type="entry name" value="LTBRECEPTOR"/>
</dbReference>
<evidence type="ECO:0000256" key="3">
    <source>
        <dbReference type="ARBA" id="ARBA00022553"/>
    </source>
</evidence>
<comment type="subcellular location">
    <subcellularLocation>
        <location evidence="1">Cell membrane</location>
        <topology evidence="1">Multi-pass membrane protein</topology>
    </subcellularLocation>
</comment>
<dbReference type="GO" id="GO:0005886">
    <property type="term" value="C:plasma membrane"/>
    <property type="evidence" value="ECO:0007669"/>
    <property type="project" value="UniProtKB-SubCell"/>
</dbReference>
<keyword evidence="5 12" id="KW-1133">Transmembrane helix</keyword>
<dbReference type="SUPFAM" id="SSF81321">
    <property type="entry name" value="Family A G protein-coupled receptor-like"/>
    <property type="match status" value="1"/>
</dbReference>
<keyword evidence="3" id="KW-0597">Phosphoprotein</keyword>
<evidence type="ECO:0000256" key="4">
    <source>
        <dbReference type="ARBA" id="ARBA00022692"/>
    </source>
</evidence>
<feature type="transmembrane region" description="Helical" evidence="12">
    <location>
        <begin position="403"/>
        <end position="424"/>
    </location>
</feature>
<dbReference type="GO" id="GO:0007200">
    <property type="term" value="P:phospholipase C-activating G protein-coupled receptor signaling pathway"/>
    <property type="evidence" value="ECO:0007669"/>
    <property type="project" value="TreeGrafter"/>
</dbReference>
<sequence>MAQNSPRLAEVWLDLGCSGLDAGAASSRRLPVAVAVLPPFSSAGHRCLWERDGAGRWLSISAVLDSSSMSLSGRRSPTLGASVAEDPTTRRNHNCFLLGPSDTRHRKKTKIGLHTTAVIASMASLTTNQSLNMSTRNFEDPSLVSNDFSTAMGALILGIVFLLGVPGNLFVAWSILARARQRSVTTLLIFNLACADSFLMALTIFFVIYLAKQTWVFGRPMCKILFYLCNVNMYASIFIITLMSLHRLVAVVWPLKLGYVANKKIMTRVIVGLWLLVILIALPSLVFRKVDVDRNETNGTRLVCEPEHKEAWHVMFQYAFETVAGFILPYTIIMTSYVLILRRLKQTKFRLSVRSEKLILGIVVTFCLFWMPYHIINIIQVAAEWYETGSPTRSKLDNIWKSSRAVTSALAFISSCANPVLYTFAGKAYIKRDGVAFMARLFEGTSLEQSETKKSRKSNFESVTSSRLNGM</sequence>
<keyword evidence="7 12" id="KW-0472">Membrane</keyword>
<keyword evidence="4 12" id="KW-0812">Transmembrane</keyword>
<comment type="caution">
    <text evidence="14">The sequence shown here is derived from an EMBL/GenBank/DDBJ whole genome shotgun (WGS) entry which is preliminary data.</text>
</comment>
<evidence type="ECO:0000259" key="13">
    <source>
        <dbReference type="PROSITE" id="PS50262"/>
    </source>
</evidence>
<dbReference type="InterPro" id="IPR000276">
    <property type="entry name" value="GPCR_Rhodpsn"/>
</dbReference>
<evidence type="ECO:0000313" key="15">
    <source>
        <dbReference type="Proteomes" id="UP001174136"/>
    </source>
</evidence>
<dbReference type="PANTHER" id="PTHR24225:SF72">
    <property type="entry name" value="G-PROTEIN COUPLED RECEPTORS FAMILY 1 PROFILE DOMAIN-CONTAINING PROTEIN-RELATED"/>
    <property type="match status" value="1"/>
</dbReference>
<accession>A0AA47MS15</accession>
<dbReference type="GO" id="GO:0004875">
    <property type="term" value="F:complement receptor activity"/>
    <property type="evidence" value="ECO:0007669"/>
    <property type="project" value="TreeGrafter"/>
</dbReference>
<dbReference type="GO" id="GO:0006954">
    <property type="term" value="P:inflammatory response"/>
    <property type="evidence" value="ECO:0007669"/>
    <property type="project" value="TreeGrafter"/>
</dbReference>
<keyword evidence="15" id="KW-1185">Reference proteome</keyword>
<dbReference type="FunFam" id="1.20.1070.10:FF:000109">
    <property type="entry name" value="Leukotriene B4 receptor"/>
    <property type="match status" value="1"/>
</dbReference>
<feature type="transmembrane region" description="Helical" evidence="12">
    <location>
        <begin position="151"/>
        <end position="176"/>
    </location>
</feature>
<keyword evidence="6" id="KW-0297">G-protein coupled receptor</keyword>
<name>A0AA47MS15_MERPO</name>
<dbReference type="GO" id="GO:0004974">
    <property type="term" value="F:leukotriene receptor activity"/>
    <property type="evidence" value="ECO:0007669"/>
    <property type="project" value="InterPro"/>
</dbReference>
<dbReference type="Pfam" id="PF00001">
    <property type="entry name" value="7tm_1"/>
    <property type="match status" value="1"/>
</dbReference>
<evidence type="ECO:0000256" key="5">
    <source>
        <dbReference type="ARBA" id="ARBA00022989"/>
    </source>
</evidence>
<dbReference type="InterPro" id="IPR017452">
    <property type="entry name" value="GPCR_Rhodpsn_7TM"/>
</dbReference>
<keyword evidence="10" id="KW-0807">Transducer</keyword>
<evidence type="ECO:0000256" key="7">
    <source>
        <dbReference type="ARBA" id="ARBA00023136"/>
    </source>
</evidence>
<feature type="transmembrane region" description="Helical" evidence="12">
    <location>
        <begin position="188"/>
        <end position="211"/>
    </location>
</feature>
<dbReference type="Proteomes" id="UP001174136">
    <property type="component" value="Unassembled WGS sequence"/>
</dbReference>
<feature type="transmembrane region" description="Helical" evidence="12">
    <location>
        <begin position="111"/>
        <end position="131"/>
    </location>
</feature>
<dbReference type="GO" id="GO:0007204">
    <property type="term" value="P:positive regulation of cytosolic calcium ion concentration"/>
    <property type="evidence" value="ECO:0007669"/>
    <property type="project" value="TreeGrafter"/>
</dbReference>
<keyword evidence="9" id="KW-0325">Glycoprotein</keyword>
<proteinExistence type="inferred from homology"/>
<comment type="similarity">
    <text evidence="11">Belongs to the chemokine-like receptor (CMKLR) family.</text>
</comment>
<evidence type="ECO:0000256" key="6">
    <source>
        <dbReference type="ARBA" id="ARBA00023040"/>
    </source>
</evidence>
<evidence type="ECO:0000256" key="12">
    <source>
        <dbReference type="SAM" id="Phobius"/>
    </source>
</evidence>
<dbReference type="InterPro" id="IPR000826">
    <property type="entry name" value="Formyl_rcpt-rel"/>
</dbReference>
<gene>
    <name evidence="14" type="primary">LTB4R</name>
    <name evidence="14" type="ORF">N1851_015972</name>
</gene>
<feature type="transmembrane region" description="Helical" evidence="12">
    <location>
        <begin position="360"/>
        <end position="383"/>
    </location>
</feature>
<evidence type="ECO:0000313" key="14">
    <source>
        <dbReference type="EMBL" id="KAK0145140.1"/>
    </source>
</evidence>
<evidence type="ECO:0000256" key="10">
    <source>
        <dbReference type="ARBA" id="ARBA00023224"/>
    </source>
</evidence>
<evidence type="ECO:0000256" key="9">
    <source>
        <dbReference type="ARBA" id="ARBA00023180"/>
    </source>
</evidence>
<dbReference type="PRINTS" id="PR00237">
    <property type="entry name" value="GPCRRHODOPSN"/>
</dbReference>
<keyword evidence="2" id="KW-1003">Cell membrane</keyword>
<evidence type="ECO:0000256" key="8">
    <source>
        <dbReference type="ARBA" id="ARBA00023170"/>
    </source>
</evidence>
<feature type="domain" description="G-protein coupled receptors family 1 profile" evidence="13">
    <location>
        <begin position="167"/>
        <end position="422"/>
    </location>
</feature>